<dbReference type="RefSeq" id="WP_152668146.1">
    <property type="nucleotide sequence ID" value="NZ_LFVU01000027.1"/>
</dbReference>
<reference evidence="3 4" key="1">
    <citation type="submission" date="2015-06" db="EMBL/GenBank/DDBJ databases">
        <title>Draft genome sequence of the purine-degrading Clostridium cylindrosporum HC-1 (DSM 605).</title>
        <authorList>
            <person name="Poehlein A."/>
            <person name="Schiel-Bengelsdorf B."/>
            <person name="Bengelsdorf F."/>
            <person name="Daniel R."/>
            <person name="Duerre P."/>
        </authorList>
    </citation>
    <scope>NUCLEOTIDE SEQUENCE [LARGE SCALE GENOMIC DNA]</scope>
    <source>
        <strain evidence="3 4">DSM 605</strain>
    </source>
</reference>
<keyword evidence="3" id="KW-0378">Hydrolase</keyword>
<dbReference type="InterPro" id="IPR002477">
    <property type="entry name" value="Peptidoglycan-bd-like"/>
</dbReference>
<dbReference type="OrthoDB" id="9799970at2"/>
<evidence type="ECO:0000259" key="2">
    <source>
        <dbReference type="Pfam" id="PF13539"/>
    </source>
</evidence>
<dbReference type="GO" id="GO:0008233">
    <property type="term" value="F:peptidase activity"/>
    <property type="evidence" value="ECO:0007669"/>
    <property type="project" value="InterPro"/>
</dbReference>
<dbReference type="SUPFAM" id="SSF55166">
    <property type="entry name" value="Hedgehog/DD-peptidase"/>
    <property type="match status" value="1"/>
</dbReference>
<feature type="domain" description="Peptidoglycan binding-like" evidence="1">
    <location>
        <begin position="166"/>
        <end position="221"/>
    </location>
</feature>
<gene>
    <name evidence="3" type="primary">cwlK</name>
    <name evidence="3" type="ORF">CLCY_2c02550</name>
</gene>
<dbReference type="Gene3D" id="3.30.1380.10">
    <property type="match status" value="1"/>
</dbReference>
<dbReference type="InterPro" id="IPR036365">
    <property type="entry name" value="PGBD-like_sf"/>
</dbReference>
<dbReference type="STRING" id="1121307.CLCY_2c02550"/>
<dbReference type="AlphaFoldDB" id="A0A0J8D5U1"/>
<organism evidence="3 4">
    <name type="scientific">Clostridium cylindrosporum DSM 605</name>
    <dbReference type="NCBI Taxonomy" id="1121307"/>
    <lineage>
        <taxon>Bacteria</taxon>
        <taxon>Bacillati</taxon>
        <taxon>Bacillota</taxon>
        <taxon>Clostridia</taxon>
        <taxon>Eubacteriales</taxon>
        <taxon>Clostridiaceae</taxon>
        <taxon>Clostridium</taxon>
    </lineage>
</organism>
<evidence type="ECO:0000313" key="3">
    <source>
        <dbReference type="EMBL" id="KMT21495.1"/>
    </source>
</evidence>
<proteinExistence type="predicted"/>
<dbReference type="Gene3D" id="1.10.101.10">
    <property type="entry name" value="PGBD-like superfamily/PGBD"/>
    <property type="match status" value="1"/>
</dbReference>
<keyword evidence="4" id="KW-1185">Reference proteome</keyword>
<accession>A0A0J8D5U1</accession>
<feature type="domain" description="Peptidase M15C" evidence="2">
    <location>
        <begin position="59"/>
        <end position="120"/>
    </location>
</feature>
<dbReference type="Proteomes" id="UP000036756">
    <property type="component" value="Unassembled WGS sequence"/>
</dbReference>
<dbReference type="CDD" id="cd14845">
    <property type="entry name" value="L-Ala-D-Glu_peptidase_like"/>
    <property type="match status" value="1"/>
</dbReference>
<dbReference type="InterPro" id="IPR009045">
    <property type="entry name" value="Zn_M74/Hedgehog-like"/>
</dbReference>
<dbReference type="InterPro" id="IPR036366">
    <property type="entry name" value="PGBDSf"/>
</dbReference>
<name>A0A0J8D5U1_CLOCY</name>
<dbReference type="Pfam" id="PF01471">
    <property type="entry name" value="PG_binding_1"/>
    <property type="match status" value="1"/>
</dbReference>
<dbReference type="PATRIC" id="fig|1121307.3.peg.1112"/>
<evidence type="ECO:0000313" key="4">
    <source>
        <dbReference type="Proteomes" id="UP000036756"/>
    </source>
</evidence>
<protein>
    <submittedName>
        <fullName evidence="3">Peptidoglycan L-alanyl-D-glutamate endopeptidase CwlK</fullName>
        <ecNumber evidence="3">3.4.-.-</ecNumber>
    </submittedName>
</protein>
<dbReference type="SUPFAM" id="SSF47090">
    <property type="entry name" value="PGBD-like"/>
    <property type="match status" value="1"/>
</dbReference>
<dbReference type="Pfam" id="PF13539">
    <property type="entry name" value="Peptidase_M15_4"/>
    <property type="match status" value="1"/>
</dbReference>
<dbReference type="InterPro" id="IPR039561">
    <property type="entry name" value="Peptidase_M15C"/>
</dbReference>
<dbReference type="EMBL" id="LFVU01000027">
    <property type="protein sequence ID" value="KMT21495.1"/>
    <property type="molecule type" value="Genomic_DNA"/>
</dbReference>
<dbReference type="EC" id="3.4.-.-" evidence="3"/>
<comment type="caution">
    <text evidence="3">The sequence shown here is derived from an EMBL/GenBank/DDBJ whole genome shotgun (WGS) entry which is preliminary data.</text>
</comment>
<evidence type="ECO:0000259" key="1">
    <source>
        <dbReference type="Pfam" id="PF01471"/>
    </source>
</evidence>
<sequence length="223" mass="24697">MSKDISLLNSYVKSLAEKFLSKCKEEGLDVIIIQTLRSIDEQDTLYSQGRSKPGSIVTNAKGGYSMHNYGLAFDIAIKKNGSIVWEDEKLYYKAGKIGESLGLEWGGSWKSFKDYPHFQWTGGLTIQDLLSGKKPKIPITPSTTRSSENVETLTRSLKLTNPCMKGNDVLALQKKLSSLGYKIESIDGVFGEKTSKAVIAFQKSKKLIQDGIVGKSTWNALFK</sequence>